<dbReference type="InterPro" id="IPR043127">
    <property type="entry name" value="Sec-1-like_dom3a"/>
</dbReference>
<evidence type="ECO:0000313" key="3">
    <source>
        <dbReference type="Proteomes" id="UP000198287"/>
    </source>
</evidence>
<dbReference type="Proteomes" id="UP000198287">
    <property type="component" value="Unassembled WGS sequence"/>
</dbReference>
<proteinExistence type="inferred from homology"/>
<dbReference type="Pfam" id="PF00995">
    <property type="entry name" value="Sec1"/>
    <property type="match status" value="1"/>
</dbReference>
<dbReference type="EMBL" id="LNIX01000001">
    <property type="protein sequence ID" value="OXA61247.1"/>
    <property type="molecule type" value="Genomic_DNA"/>
</dbReference>
<sequence>MAPDANVLRSVSKENLSRALRLKRGKKILVIDPKLVPTLDLIANYRFLQDHGVEKIVHLSAGPPMPSDSVNQVLYFIRADIVCAKIVCDQITNNISRGISLTYGVVVVPRLLHIITALFESEGIYEHVSFGQYAYEMIPLEDNIFSLEMDDVVPQLWLHQDTSMLASVAKAIFNIRGIYGDFHHVVGIGPYAKSVLKMQTEFERIHSNNLRSHNRQEADIPTLILVDRALDFVSPLLIPLSYEAVLDEVFGIKGKTITFGADVTGKEPVKHNLTTDPIFDKVRNLHFSQVVSSLLAKERDTRRLQDESAGLNLQAMKNFVAKDLHKIQSLKKTLALHFGAFEMMIDKNKSLNLKKLVDLQENILDNLDNKETLNFLEDSMSRELDFKQILRLFCLCTLAQDGLRDLKSLTTQFVQSYGFKHLISLHNLEAVGLLYNFTGIEANVKGVAQVMNRVASSSPFSSSGNTGNVKKQTMVPYQNIVKKLGKKSPSSNVQVDVISQNHPSYIFNGKYTPLVAKLTEEIISILIAPKMNSALIERKLEDLMKMYNVTSSTVKCKSGVEAYGRGRNVLVFVIGGISRGEIAALQVVAKNLSFNIICGGTDITNGTKLVSSLIATS</sequence>
<dbReference type="OrthoDB" id="10262528at2759"/>
<comment type="caution">
    <text evidence="2">The sequence shown here is derived from an EMBL/GenBank/DDBJ whole genome shotgun (WGS) entry which is preliminary data.</text>
</comment>
<dbReference type="SUPFAM" id="SSF56815">
    <property type="entry name" value="Sec1/munc18-like (SM) proteins"/>
    <property type="match status" value="1"/>
</dbReference>
<accession>A0A226EVQ1</accession>
<dbReference type="STRING" id="158441.A0A226EVQ1"/>
<gene>
    <name evidence="2" type="ORF">Fcan01_02359</name>
</gene>
<protein>
    <submittedName>
        <fullName evidence="2">Vacuolar protein sorting-associated protein 33B</fullName>
    </submittedName>
</protein>
<dbReference type="Gene3D" id="3.40.50.2060">
    <property type="match status" value="1"/>
</dbReference>
<dbReference type="InterPro" id="IPR027482">
    <property type="entry name" value="Sec1-like_dom2"/>
</dbReference>
<dbReference type="InterPro" id="IPR001619">
    <property type="entry name" value="Sec1-like"/>
</dbReference>
<organism evidence="2 3">
    <name type="scientific">Folsomia candida</name>
    <name type="common">Springtail</name>
    <dbReference type="NCBI Taxonomy" id="158441"/>
    <lineage>
        <taxon>Eukaryota</taxon>
        <taxon>Metazoa</taxon>
        <taxon>Ecdysozoa</taxon>
        <taxon>Arthropoda</taxon>
        <taxon>Hexapoda</taxon>
        <taxon>Collembola</taxon>
        <taxon>Entomobryomorpha</taxon>
        <taxon>Isotomoidea</taxon>
        <taxon>Isotomidae</taxon>
        <taxon>Proisotominae</taxon>
        <taxon>Folsomia</taxon>
    </lineage>
</organism>
<name>A0A226EVQ1_FOLCA</name>
<dbReference type="GO" id="GO:0016192">
    <property type="term" value="P:vesicle-mediated transport"/>
    <property type="evidence" value="ECO:0007669"/>
    <property type="project" value="InterPro"/>
</dbReference>
<reference evidence="2 3" key="1">
    <citation type="submission" date="2015-12" db="EMBL/GenBank/DDBJ databases">
        <title>The genome of Folsomia candida.</title>
        <authorList>
            <person name="Faddeeva A."/>
            <person name="Derks M.F."/>
            <person name="Anvar Y."/>
            <person name="Smit S."/>
            <person name="Van Straalen N."/>
            <person name="Roelofs D."/>
        </authorList>
    </citation>
    <scope>NUCLEOTIDE SEQUENCE [LARGE SCALE GENOMIC DNA]</scope>
    <source>
        <strain evidence="2 3">VU population</strain>
        <tissue evidence="2">Whole body</tissue>
    </source>
</reference>
<dbReference type="AlphaFoldDB" id="A0A226EVQ1"/>
<dbReference type="InterPro" id="IPR043155">
    <property type="entry name" value="VPS33_dom3b"/>
</dbReference>
<dbReference type="Gene3D" id="1.25.40.850">
    <property type="match status" value="1"/>
</dbReference>
<dbReference type="Gene3D" id="3.90.830.10">
    <property type="entry name" value="Syntaxin Binding Protein 1, Chain A, domain 2"/>
    <property type="match status" value="1"/>
</dbReference>
<comment type="similarity">
    <text evidence="1">Belongs to the STXBP/unc-18/SEC1 family.</text>
</comment>
<dbReference type="PANTHER" id="PTHR11679">
    <property type="entry name" value="VESICLE PROTEIN SORTING-ASSOCIATED"/>
    <property type="match status" value="1"/>
</dbReference>
<evidence type="ECO:0000313" key="2">
    <source>
        <dbReference type="EMBL" id="OXA61247.1"/>
    </source>
</evidence>
<evidence type="ECO:0000256" key="1">
    <source>
        <dbReference type="ARBA" id="ARBA00009884"/>
    </source>
</evidence>
<dbReference type="OMA" id="QVHIYMI"/>
<dbReference type="InterPro" id="IPR036045">
    <property type="entry name" value="Sec1-like_sf"/>
</dbReference>
<dbReference type="Gene3D" id="3.40.50.1910">
    <property type="match status" value="2"/>
</dbReference>
<keyword evidence="3" id="KW-1185">Reference proteome</keyword>
<dbReference type="InterPro" id="IPR043154">
    <property type="entry name" value="Sec-1-like_dom1"/>
</dbReference>